<reference evidence="2 3" key="1">
    <citation type="journal article" date="2017" name="BMC Genomics">
        <title>Genome sequencing of 39 Akkermansia muciniphila isolates reveals its population structure, genomic and functional diverisity, and global distribution in mammalian gut microbiotas.</title>
        <authorList>
            <person name="Guo X."/>
            <person name="Li S."/>
            <person name="Zhang J."/>
            <person name="Wu F."/>
            <person name="Li X."/>
            <person name="Wu D."/>
            <person name="Zhang M."/>
            <person name="Ou Z."/>
            <person name="Jie Z."/>
            <person name="Yan Q."/>
            <person name="Li P."/>
            <person name="Yi J."/>
            <person name="Peng Y."/>
        </authorList>
    </citation>
    <scope>NUCLEOTIDE SEQUENCE [LARGE SCALE GENOMIC DNA]</scope>
    <source>
        <strain evidence="2 3">GP28</strain>
    </source>
</reference>
<evidence type="ECO:0000313" key="3">
    <source>
        <dbReference type="Proteomes" id="UP000236075"/>
    </source>
</evidence>
<protein>
    <recommendedName>
        <fullName evidence="1">PDZ domain-containing protein</fullName>
    </recommendedName>
</protein>
<feature type="domain" description="PDZ" evidence="1">
    <location>
        <begin position="5"/>
        <end position="70"/>
    </location>
</feature>
<gene>
    <name evidence="2" type="ORF">CXT95_10380</name>
</gene>
<dbReference type="SUPFAM" id="SSF50156">
    <property type="entry name" value="PDZ domain-like"/>
    <property type="match status" value="1"/>
</dbReference>
<evidence type="ECO:0000313" key="2">
    <source>
        <dbReference type="EMBL" id="PND00599.1"/>
    </source>
</evidence>
<proteinExistence type="predicted"/>
<dbReference type="InterPro" id="IPR036034">
    <property type="entry name" value="PDZ_sf"/>
</dbReference>
<comment type="caution">
    <text evidence="2">The sequence shown here is derived from an EMBL/GenBank/DDBJ whole genome shotgun (WGS) entry which is preliminary data.</text>
</comment>
<dbReference type="Pfam" id="PF13180">
    <property type="entry name" value="PDZ_2"/>
    <property type="match status" value="1"/>
</dbReference>
<dbReference type="Gene3D" id="2.30.42.10">
    <property type="match status" value="1"/>
</dbReference>
<dbReference type="AlphaFoldDB" id="A0AAX0WIV0"/>
<evidence type="ECO:0000259" key="1">
    <source>
        <dbReference type="Pfam" id="PF13180"/>
    </source>
</evidence>
<name>A0AAX0WIV0_9BACT</name>
<dbReference type="EMBL" id="PJLB01000011">
    <property type="protein sequence ID" value="PND00599.1"/>
    <property type="molecule type" value="Genomic_DNA"/>
</dbReference>
<organism evidence="2 3">
    <name type="scientific">Akkermansia muciniphila</name>
    <dbReference type="NCBI Taxonomy" id="239935"/>
    <lineage>
        <taxon>Bacteria</taxon>
        <taxon>Pseudomonadati</taxon>
        <taxon>Verrucomicrobiota</taxon>
        <taxon>Verrucomicrobiia</taxon>
        <taxon>Verrucomicrobiales</taxon>
        <taxon>Akkermansiaceae</taxon>
        <taxon>Akkermansia</taxon>
    </lineage>
</organism>
<dbReference type="InterPro" id="IPR001478">
    <property type="entry name" value="PDZ"/>
</dbReference>
<dbReference type="Proteomes" id="UP000236075">
    <property type="component" value="Unassembled WGS sequence"/>
</dbReference>
<accession>A0AAX0WIV0</accession>
<sequence>MPEDLGRALVIVKVQKDGPCSSAGILPGDVLLMAGGNKVDGVEKLERLLPSSGKLTVTVRRNQENRKVDLQF</sequence>